<dbReference type="SUPFAM" id="SSF82171">
    <property type="entry name" value="DPP6 N-terminal domain-like"/>
    <property type="match status" value="1"/>
</dbReference>
<dbReference type="OrthoDB" id="3068749at2759"/>
<sequence>MPTIPTPYTLETAPAKILETLCVSACKLHNNWTSRMPSPTRLSAIIPQFKNPPNFTPNIVEPVGSTHLSPGGRFLLMLTADHGLHVCDLNTLQTYLAVSGTELMQCQQDVKTDHPDYLFKGFPFFAVKVRIAWLSDTTASMSLLLSQNLPSGRMCIHQDWTIELARPICQGDTLANEGLESSSKDSFGSSDADEALSVKAACQLPRLTRFELPAKMLDTSVAGMTSFYALRTRSIEVRDIETGRGISLVSGHTEQFVRTQAETRLLKFDTRIYVGCVDRSTTLHIYLVPPLEDPDGSNFREFHATPVAMTTLAESHARYLGDWQSSTSERDVFRWRILTPHKLSIITFFAQSQLMEKTELDLLSLSDHLNHLHLHLPSPAEHWLEMGTVLSQRGIMVSVAGQRQELRLVASSSLDGVGNEDTDTALDEFTPGSRKVLAGLGTKTYIRTSVPPAAVAFDEHSGRMVFLKCRYQTETRDPAQPEFLLVDFAPKELLALY</sequence>
<proteinExistence type="predicted"/>
<name>A0A4R0RMK4_9APHY</name>
<gene>
    <name evidence="1" type="ORF">EIP91_005250</name>
</gene>
<protein>
    <submittedName>
        <fullName evidence="1">Uncharacterized protein</fullName>
    </submittedName>
</protein>
<reference evidence="1 2" key="1">
    <citation type="submission" date="2018-11" db="EMBL/GenBank/DDBJ databases">
        <title>Genome assembly of Steccherinum ochraceum LE-BIN_3174, the white-rot fungus of the Steccherinaceae family (The Residual Polyporoid clade, Polyporales, Basidiomycota).</title>
        <authorList>
            <person name="Fedorova T.V."/>
            <person name="Glazunova O.A."/>
            <person name="Landesman E.O."/>
            <person name="Moiseenko K.V."/>
            <person name="Psurtseva N.V."/>
            <person name="Savinova O.S."/>
            <person name="Shakhova N.V."/>
            <person name="Tyazhelova T.V."/>
            <person name="Vasina D.V."/>
        </authorList>
    </citation>
    <scope>NUCLEOTIDE SEQUENCE [LARGE SCALE GENOMIC DNA]</scope>
    <source>
        <strain evidence="1 2">LE-BIN_3174</strain>
    </source>
</reference>
<dbReference type="AlphaFoldDB" id="A0A4R0RMK4"/>
<comment type="caution">
    <text evidence="1">The sequence shown here is derived from an EMBL/GenBank/DDBJ whole genome shotgun (WGS) entry which is preliminary data.</text>
</comment>
<organism evidence="1 2">
    <name type="scientific">Steccherinum ochraceum</name>
    <dbReference type="NCBI Taxonomy" id="92696"/>
    <lineage>
        <taxon>Eukaryota</taxon>
        <taxon>Fungi</taxon>
        <taxon>Dikarya</taxon>
        <taxon>Basidiomycota</taxon>
        <taxon>Agaricomycotina</taxon>
        <taxon>Agaricomycetes</taxon>
        <taxon>Polyporales</taxon>
        <taxon>Steccherinaceae</taxon>
        <taxon>Steccherinum</taxon>
    </lineage>
</organism>
<dbReference type="EMBL" id="RWJN01000029">
    <property type="protein sequence ID" value="TCD70000.1"/>
    <property type="molecule type" value="Genomic_DNA"/>
</dbReference>
<accession>A0A4R0RMK4</accession>
<evidence type="ECO:0000313" key="2">
    <source>
        <dbReference type="Proteomes" id="UP000292702"/>
    </source>
</evidence>
<evidence type="ECO:0000313" key="1">
    <source>
        <dbReference type="EMBL" id="TCD70000.1"/>
    </source>
</evidence>
<dbReference type="Proteomes" id="UP000292702">
    <property type="component" value="Unassembled WGS sequence"/>
</dbReference>
<keyword evidence="2" id="KW-1185">Reference proteome</keyword>